<sequence>MVASCLPRKWEGLPDVCLAVRSRCWYRFFVWHWSINIKRGQAYSLPNRGMELSGICVLVNGQQGFALCLAGSHLRLKRLSRGYAITLLTAAADSERFNAAAPISYTQSEASSCLMLHGEEKNPLAPSAKAHAFCAALLTVGVRTGPCRHPRRD</sequence>
<dbReference type="EMBL" id="FM211192">
    <property type="protein sequence ID" value="CAR71338.1"/>
    <property type="molecule type" value="Genomic_DNA"/>
</dbReference>
<protein>
    <submittedName>
        <fullName evidence="1">Uncharacterized protein</fullName>
    </submittedName>
</protein>
<dbReference type="Proteomes" id="UP000006900">
    <property type="component" value="Chromosome"/>
</dbReference>
<reference evidence="1 2" key="1">
    <citation type="journal article" date="2009" name="Nat. Genet.">
        <title>Comparative genomic and phylogeographic analysis of Mycobacterium leprae.</title>
        <authorList>
            <person name="Monot M."/>
            <person name="Honore N."/>
            <person name="Garnier T."/>
            <person name="Zidane N."/>
            <person name="Sherafi D."/>
            <person name="Paniz-Mondolfi A."/>
            <person name="Matsuoka M."/>
            <person name="Taylor G.M."/>
            <person name="Donoghue H.D."/>
            <person name="Bouwman A."/>
            <person name="Mays S."/>
            <person name="Watson C."/>
            <person name="Lockwood D."/>
            <person name="Khamispour A."/>
            <person name="Dowlati Y."/>
            <person name="Jianping S."/>
            <person name="Rea T.H."/>
            <person name="Vera-Cabrera L."/>
            <person name="Stefani M.M."/>
            <person name="Banu S."/>
            <person name="Macdonald M."/>
            <person name="Sapkota B.R."/>
            <person name="Spencer J.S."/>
            <person name="Thomas J."/>
            <person name="Harshman K."/>
            <person name="Singh P."/>
            <person name="Busso P."/>
            <person name="Gattiker A."/>
            <person name="Rougemont J."/>
            <person name="Brennan P.J."/>
            <person name="Cole S.T."/>
        </authorList>
    </citation>
    <scope>NUCLEOTIDE SEQUENCE [LARGE SCALE GENOMIC DNA]</scope>
    <source>
        <strain evidence="2">Br4923</strain>
    </source>
</reference>
<accession>A0A0H3MQH3</accession>
<name>A0A0H3MQH3_MYCLB</name>
<dbReference type="KEGG" id="mlb:MLBr01243"/>
<evidence type="ECO:0000313" key="2">
    <source>
        <dbReference type="Proteomes" id="UP000006900"/>
    </source>
</evidence>
<gene>
    <name evidence="1" type="ordered locus">MLBr01243</name>
</gene>
<organism evidence="1 2">
    <name type="scientific">Mycobacterium leprae (strain Br4923)</name>
    <dbReference type="NCBI Taxonomy" id="561304"/>
    <lineage>
        <taxon>Bacteria</taxon>
        <taxon>Bacillati</taxon>
        <taxon>Actinomycetota</taxon>
        <taxon>Actinomycetes</taxon>
        <taxon>Mycobacteriales</taxon>
        <taxon>Mycobacteriaceae</taxon>
        <taxon>Mycobacterium</taxon>
    </lineage>
</organism>
<dbReference type="HOGENOM" id="CLU_1711214_0_0_11"/>
<proteinExistence type="predicted"/>
<dbReference type="AlphaFoldDB" id="A0A0H3MQH3"/>
<evidence type="ECO:0000313" key="1">
    <source>
        <dbReference type="EMBL" id="CAR71338.1"/>
    </source>
</evidence>